<evidence type="ECO:0000313" key="1">
    <source>
        <dbReference type="EMBL" id="KAK8040206.1"/>
    </source>
</evidence>
<name>A0ABR1T2B6_9PEZI</name>
<evidence type="ECO:0000313" key="2">
    <source>
        <dbReference type="Proteomes" id="UP001444661"/>
    </source>
</evidence>
<accession>A0ABR1T2B6</accession>
<organism evidence="1 2">
    <name type="scientific">Apiospora rasikravindrae</name>
    <dbReference type="NCBI Taxonomy" id="990691"/>
    <lineage>
        <taxon>Eukaryota</taxon>
        <taxon>Fungi</taxon>
        <taxon>Dikarya</taxon>
        <taxon>Ascomycota</taxon>
        <taxon>Pezizomycotina</taxon>
        <taxon>Sordariomycetes</taxon>
        <taxon>Xylariomycetidae</taxon>
        <taxon>Amphisphaeriales</taxon>
        <taxon>Apiosporaceae</taxon>
        <taxon>Apiospora</taxon>
    </lineage>
</organism>
<dbReference type="EMBL" id="JAQQWK010000006">
    <property type="protein sequence ID" value="KAK8040206.1"/>
    <property type="molecule type" value="Genomic_DNA"/>
</dbReference>
<sequence>MPNDGLPDVALPDVQRVPLMDGARLDMYRALHCDSYYQLLLLMNKHSALLEKNAANLRFVQAAAGKIQHDRINKRALAMLLLCLPPELLKSIVTGTFAYDVLSSAGTNPFTYKLDGMGTYIYGLAIQGRNGHFLNVMEIERLIEALKKYCRCYSRQKAHGGNPATPQDNALAIWAGGIDSAYGSRPGNTPNKLRFIQNDDALKRVNSFVQGLQRRCDAIANAGKSNAVYLTQAPLGVGCSKNLPHRVPQHNPNDSSGLRHSTYTWCLTLCIIKKQLHLDPKTVVLPVLQVWDNTHLAQSEILVSALASSYCFQDGFNVCGAGSQNGTLSDPELLGIKRYMLSVQSYFGRNTDALLKELLARKEYMDNVFCAADFGKPPR</sequence>
<gene>
    <name evidence="1" type="ORF">PG993_008617</name>
</gene>
<reference evidence="1 2" key="1">
    <citation type="submission" date="2023-01" db="EMBL/GenBank/DDBJ databases">
        <title>Analysis of 21 Apiospora genomes using comparative genomics revels a genus with tremendous synthesis potential of carbohydrate active enzymes and secondary metabolites.</title>
        <authorList>
            <person name="Sorensen T."/>
        </authorList>
    </citation>
    <scope>NUCLEOTIDE SEQUENCE [LARGE SCALE GENOMIC DNA]</scope>
    <source>
        <strain evidence="1 2">CBS 33761</strain>
    </source>
</reference>
<proteinExistence type="predicted"/>
<dbReference type="Proteomes" id="UP001444661">
    <property type="component" value="Unassembled WGS sequence"/>
</dbReference>
<comment type="caution">
    <text evidence="1">The sequence shown here is derived from an EMBL/GenBank/DDBJ whole genome shotgun (WGS) entry which is preliminary data.</text>
</comment>
<protein>
    <submittedName>
        <fullName evidence="1">Uncharacterized protein</fullName>
    </submittedName>
</protein>
<keyword evidence="2" id="KW-1185">Reference proteome</keyword>